<evidence type="ECO:0000313" key="2">
    <source>
        <dbReference type="EMBL" id="UQK58953.1"/>
    </source>
</evidence>
<dbReference type="InterPro" id="IPR036249">
    <property type="entry name" value="Thioredoxin-like_sf"/>
</dbReference>
<dbReference type="GO" id="GO:0045454">
    <property type="term" value="P:cell redox homeostasis"/>
    <property type="evidence" value="ECO:0007669"/>
    <property type="project" value="TreeGrafter"/>
</dbReference>
<organism evidence="2 3">
    <name type="scientific">Fenollaria massiliensis</name>
    <dbReference type="NCBI Taxonomy" id="938288"/>
    <lineage>
        <taxon>Bacteria</taxon>
        <taxon>Bacillati</taxon>
        <taxon>Bacillota</taxon>
        <taxon>Clostridia</taxon>
        <taxon>Eubacteriales</taxon>
        <taxon>Fenollaria</taxon>
    </lineage>
</organism>
<keyword evidence="3" id="KW-1185">Reference proteome</keyword>
<dbReference type="CDD" id="cd02976">
    <property type="entry name" value="NrdH"/>
    <property type="match status" value="1"/>
</dbReference>
<dbReference type="InterPro" id="IPR051548">
    <property type="entry name" value="Grx-like_ET"/>
</dbReference>
<gene>
    <name evidence="2" type="ORF">M1R53_06845</name>
</gene>
<evidence type="ECO:0000313" key="3">
    <source>
        <dbReference type="Proteomes" id="UP000831151"/>
    </source>
</evidence>
<dbReference type="EMBL" id="CP096649">
    <property type="protein sequence ID" value="UQK58953.1"/>
    <property type="molecule type" value="Genomic_DNA"/>
</dbReference>
<reference evidence="2" key="1">
    <citation type="submission" date="2022-04" db="EMBL/GenBank/DDBJ databases">
        <title>Complete genome sequences of Ezakiella coagulans and Fenollaria massiliensis.</title>
        <authorList>
            <person name="France M.T."/>
            <person name="Clifford J."/>
            <person name="Narina S."/>
            <person name="Rutt L."/>
            <person name="Ravel J."/>
        </authorList>
    </citation>
    <scope>NUCLEOTIDE SEQUENCE</scope>
    <source>
        <strain evidence="2">C0061C2</strain>
    </source>
</reference>
<dbReference type="Gene3D" id="3.40.30.10">
    <property type="entry name" value="Glutaredoxin"/>
    <property type="match status" value="1"/>
</dbReference>
<dbReference type="GO" id="GO:0009055">
    <property type="term" value="F:electron transfer activity"/>
    <property type="evidence" value="ECO:0007669"/>
    <property type="project" value="TreeGrafter"/>
</dbReference>
<dbReference type="KEGG" id="fms:M1R53_06845"/>
<dbReference type="SUPFAM" id="SSF52833">
    <property type="entry name" value="Thioredoxin-like"/>
    <property type="match status" value="1"/>
</dbReference>
<dbReference type="PROSITE" id="PS51354">
    <property type="entry name" value="GLUTAREDOXIN_2"/>
    <property type="match status" value="1"/>
</dbReference>
<sequence>MKDITVYTSTTCSFCHMVKDYLDSKGLKYTEKNIAEDKEARMEMMKMGFTGVPVVIIGDEKILGYDKAKIDAALED</sequence>
<protein>
    <submittedName>
        <fullName evidence="2">Glutaredoxin family protein</fullName>
    </submittedName>
</protein>
<dbReference type="Proteomes" id="UP000831151">
    <property type="component" value="Chromosome"/>
</dbReference>
<dbReference type="PANTHER" id="PTHR34386:SF1">
    <property type="entry name" value="GLUTAREDOXIN-LIKE PROTEIN NRDH"/>
    <property type="match status" value="1"/>
</dbReference>
<proteinExistence type="predicted"/>
<dbReference type="Pfam" id="PF00462">
    <property type="entry name" value="Glutaredoxin"/>
    <property type="match status" value="1"/>
</dbReference>
<dbReference type="AlphaFoldDB" id="A0A9E7DIT6"/>
<evidence type="ECO:0000259" key="1">
    <source>
        <dbReference type="Pfam" id="PF00462"/>
    </source>
</evidence>
<dbReference type="RefSeq" id="WP_019214860.1">
    <property type="nucleotide sequence ID" value="NZ_CP096649.1"/>
</dbReference>
<name>A0A9E7DIT6_9FIRM</name>
<feature type="domain" description="Glutaredoxin" evidence="1">
    <location>
        <begin position="4"/>
        <end position="61"/>
    </location>
</feature>
<dbReference type="InterPro" id="IPR002109">
    <property type="entry name" value="Glutaredoxin"/>
</dbReference>
<accession>A0A9E7DIT6</accession>
<dbReference type="PANTHER" id="PTHR34386">
    <property type="entry name" value="GLUTAREDOXIN"/>
    <property type="match status" value="1"/>
</dbReference>